<dbReference type="Pfam" id="PF00392">
    <property type="entry name" value="GntR"/>
    <property type="match status" value="1"/>
</dbReference>
<feature type="domain" description="HTH gntR-type" evidence="4">
    <location>
        <begin position="22"/>
        <end position="89"/>
    </location>
</feature>
<dbReference type="Gene3D" id="1.20.120.530">
    <property type="entry name" value="GntR ligand-binding domain-like"/>
    <property type="match status" value="1"/>
</dbReference>
<dbReference type="Gene3D" id="1.10.10.10">
    <property type="entry name" value="Winged helix-like DNA-binding domain superfamily/Winged helix DNA-binding domain"/>
    <property type="match status" value="1"/>
</dbReference>
<dbReference type="SMART" id="SM00895">
    <property type="entry name" value="FCD"/>
    <property type="match status" value="1"/>
</dbReference>
<keyword evidence="2" id="KW-0238">DNA-binding</keyword>
<dbReference type="InterPro" id="IPR036388">
    <property type="entry name" value="WH-like_DNA-bd_sf"/>
</dbReference>
<name>A0ABT5P2S4_9PSED</name>
<dbReference type="EMBL" id="JAMDGZ010000005">
    <property type="protein sequence ID" value="MDD1012583.1"/>
    <property type="molecule type" value="Genomic_DNA"/>
</dbReference>
<dbReference type="SUPFAM" id="SSF46785">
    <property type="entry name" value="Winged helix' DNA-binding domain"/>
    <property type="match status" value="1"/>
</dbReference>
<dbReference type="InterPro" id="IPR000524">
    <property type="entry name" value="Tscrpt_reg_HTH_GntR"/>
</dbReference>
<accession>A0ABT5P2S4</accession>
<sequence>MNASAHAHDTALPSLLAQGERRLSAEQIYPRLFDAILEQRLAPGSALTEQALGDAFGVSRTVIRRVLGRLSDQQVIVQRPSHTARLAAPDPQHARQILSARRLAETTLISLAAKRSRPAKIRQLRELVARERQHHEQGQRCTAIRLGGEFHLKLAEMADNVPLARFLNGLVPQTSLIIAQYEARPCSHCAWEEHAAIIDALEDGDGEAALALMHEHLDHIEAKLDLNDSDLATAPTK</sequence>
<evidence type="ECO:0000313" key="6">
    <source>
        <dbReference type="Proteomes" id="UP001148184"/>
    </source>
</evidence>
<evidence type="ECO:0000259" key="4">
    <source>
        <dbReference type="PROSITE" id="PS50949"/>
    </source>
</evidence>
<keyword evidence="1" id="KW-0805">Transcription regulation</keyword>
<dbReference type="Pfam" id="PF07729">
    <property type="entry name" value="FCD"/>
    <property type="match status" value="1"/>
</dbReference>
<dbReference type="InterPro" id="IPR011711">
    <property type="entry name" value="GntR_C"/>
</dbReference>
<evidence type="ECO:0000256" key="2">
    <source>
        <dbReference type="ARBA" id="ARBA00023125"/>
    </source>
</evidence>
<dbReference type="InterPro" id="IPR008920">
    <property type="entry name" value="TF_FadR/GntR_C"/>
</dbReference>
<dbReference type="Proteomes" id="UP001148184">
    <property type="component" value="Unassembled WGS sequence"/>
</dbReference>
<proteinExistence type="predicted"/>
<dbReference type="SMART" id="SM00345">
    <property type="entry name" value="HTH_GNTR"/>
    <property type="match status" value="1"/>
</dbReference>
<evidence type="ECO:0000256" key="1">
    <source>
        <dbReference type="ARBA" id="ARBA00023015"/>
    </source>
</evidence>
<dbReference type="PROSITE" id="PS50949">
    <property type="entry name" value="HTH_GNTR"/>
    <property type="match status" value="1"/>
</dbReference>
<comment type="caution">
    <text evidence="5">The sequence shown here is derived from an EMBL/GenBank/DDBJ whole genome shotgun (WGS) entry which is preliminary data.</text>
</comment>
<keyword evidence="6" id="KW-1185">Reference proteome</keyword>
<evidence type="ECO:0000313" key="5">
    <source>
        <dbReference type="EMBL" id="MDD1012583.1"/>
    </source>
</evidence>
<dbReference type="PANTHER" id="PTHR43537:SF53">
    <property type="entry name" value="HTH-TYPE TRANSCRIPTIONAL REPRESSOR NANR"/>
    <property type="match status" value="1"/>
</dbReference>
<protein>
    <submittedName>
        <fullName evidence="5">GntR family transcriptional regulator</fullName>
    </submittedName>
</protein>
<organism evidence="5 6">
    <name type="scientific">Pseudomonas rubra</name>
    <dbReference type="NCBI Taxonomy" id="2942627"/>
    <lineage>
        <taxon>Bacteria</taxon>
        <taxon>Pseudomonadati</taxon>
        <taxon>Pseudomonadota</taxon>
        <taxon>Gammaproteobacteria</taxon>
        <taxon>Pseudomonadales</taxon>
        <taxon>Pseudomonadaceae</taxon>
        <taxon>Pseudomonas</taxon>
    </lineage>
</organism>
<dbReference type="PANTHER" id="PTHR43537">
    <property type="entry name" value="TRANSCRIPTIONAL REGULATOR, GNTR FAMILY"/>
    <property type="match status" value="1"/>
</dbReference>
<gene>
    <name evidence="5" type="ORF">M5G17_02665</name>
</gene>
<dbReference type="SUPFAM" id="SSF48008">
    <property type="entry name" value="GntR ligand-binding domain-like"/>
    <property type="match status" value="1"/>
</dbReference>
<evidence type="ECO:0000256" key="3">
    <source>
        <dbReference type="ARBA" id="ARBA00023163"/>
    </source>
</evidence>
<reference evidence="5 6" key="1">
    <citation type="submission" date="2022-05" db="EMBL/GenBank/DDBJ databases">
        <title>Novel Pseudomonas spp. Isolated from a Rainbow Trout Aquaculture Facility.</title>
        <authorList>
            <person name="Testerman T."/>
            <person name="Graf J."/>
        </authorList>
    </citation>
    <scope>NUCLEOTIDE SEQUENCE [LARGE SCALE GENOMIC DNA]</scope>
    <source>
        <strain evidence="5 6">ID1025</strain>
    </source>
</reference>
<keyword evidence="3" id="KW-0804">Transcription</keyword>
<dbReference type="RefSeq" id="WP_273891457.1">
    <property type="nucleotide sequence ID" value="NZ_JAMDGP010000011.1"/>
</dbReference>
<dbReference type="InterPro" id="IPR036390">
    <property type="entry name" value="WH_DNA-bd_sf"/>
</dbReference>